<reference evidence="1 2" key="1">
    <citation type="submission" date="2019-01" db="EMBL/GenBank/DDBJ databases">
        <title>Complete genome sequence of Erythrobacter flavus KJ5.</title>
        <authorList>
            <person name="Kanesaki Y."/>
            <person name="Brotosudarmo T."/>
            <person name="Moriuchi R."/>
            <person name="Awai K."/>
        </authorList>
    </citation>
    <scope>NUCLEOTIDE SEQUENCE [LARGE SCALE GENOMIC DNA]</scope>
    <source>
        <strain evidence="1 2">KJ5</strain>
    </source>
</reference>
<proteinExistence type="predicted"/>
<dbReference type="AlphaFoldDB" id="A0A3T1CE56"/>
<accession>A0A3T1CE56</accession>
<organism evidence="1 2">
    <name type="scientific">Qipengyuania flava</name>
    <dbReference type="NCBI Taxonomy" id="192812"/>
    <lineage>
        <taxon>Bacteria</taxon>
        <taxon>Pseudomonadati</taxon>
        <taxon>Pseudomonadota</taxon>
        <taxon>Alphaproteobacteria</taxon>
        <taxon>Sphingomonadales</taxon>
        <taxon>Erythrobacteraceae</taxon>
        <taxon>Qipengyuania</taxon>
    </lineage>
</organism>
<evidence type="ECO:0000313" key="2">
    <source>
        <dbReference type="Proteomes" id="UP000290057"/>
    </source>
</evidence>
<dbReference type="EMBL" id="AP019389">
    <property type="protein sequence ID" value="BBI19246.1"/>
    <property type="molecule type" value="Genomic_DNA"/>
</dbReference>
<sequence>MGRPLDLDVAIYRDRVQLTDRKTRRLADQRANYRFSSDESVVSDVRYLEDTIVRAIRQIAVGDDLFILQDPVAHVVGCETALDKEERAVVETALRQSGMTSVVFEID</sequence>
<protein>
    <submittedName>
        <fullName evidence="1">Uncharacterized protein</fullName>
    </submittedName>
</protein>
<dbReference type="Proteomes" id="UP000290057">
    <property type="component" value="Chromosome"/>
</dbReference>
<name>A0A3T1CE56_9SPHN</name>
<gene>
    <name evidence="1" type="ORF">EKJ_00930</name>
</gene>
<keyword evidence="2" id="KW-1185">Reference proteome</keyword>
<evidence type="ECO:0000313" key="1">
    <source>
        <dbReference type="EMBL" id="BBI19246.1"/>
    </source>
</evidence>